<keyword evidence="2" id="KW-1133">Transmembrane helix</keyword>
<feature type="region of interest" description="Disordered" evidence="1">
    <location>
        <begin position="101"/>
        <end position="140"/>
    </location>
</feature>
<evidence type="ECO:0000313" key="3">
    <source>
        <dbReference type="EMBL" id="BBY19194.1"/>
    </source>
</evidence>
<dbReference type="EMBL" id="AP022586">
    <property type="protein sequence ID" value="BBY19194.1"/>
    <property type="molecule type" value="Genomic_DNA"/>
</dbReference>
<keyword evidence="4" id="KW-1185">Reference proteome</keyword>
<keyword evidence="2" id="KW-0812">Transmembrane</keyword>
<name>A0AAD1IPE4_9MYCO</name>
<evidence type="ECO:0000256" key="1">
    <source>
        <dbReference type="SAM" id="MobiDB-lite"/>
    </source>
</evidence>
<accession>A0AAD1IPE4</accession>
<reference evidence="3 4" key="1">
    <citation type="journal article" date="2019" name="Emerg. Microbes Infect.">
        <title>Comprehensive subspecies identification of 175 nontuberculous mycobacteria species based on 7547 genomic profiles.</title>
        <authorList>
            <person name="Matsumoto Y."/>
            <person name="Kinjo T."/>
            <person name="Motooka D."/>
            <person name="Nabeya D."/>
            <person name="Jung N."/>
            <person name="Uechi K."/>
            <person name="Horii T."/>
            <person name="Iida T."/>
            <person name="Fujita J."/>
            <person name="Nakamura S."/>
        </authorList>
    </citation>
    <scope>NUCLEOTIDE SEQUENCE [LARGE SCALE GENOMIC DNA]</scope>
    <source>
        <strain evidence="3 4">JCM 17423</strain>
    </source>
</reference>
<sequence>MIVIVGLIFLGAAAIVAVVGLLSNAGPAHQLADGFSLVGYTSRVPGTLFLSGIAVGAVAPLGLGLVLGGARRTANRGRKARRQLAVSQRETAFINREHVDAGASTATASRTAPTARPRSGVLGRWRRRQPAKTARVDRSW</sequence>
<protein>
    <submittedName>
        <fullName evidence="3">Uncharacterized protein</fullName>
    </submittedName>
</protein>
<proteinExistence type="predicted"/>
<dbReference type="RefSeq" id="WP_134056846.1">
    <property type="nucleotide sequence ID" value="NZ_AP022586.1"/>
</dbReference>
<feature type="transmembrane region" description="Helical" evidence="2">
    <location>
        <begin position="49"/>
        <end position="70"/>
    </location>
</feature>
<feature type="compositionally biased region" description="Low complexity" evidence="1">
    <location>
        <begin position="103"/>
        <end position="119"/>
    </location>
</feature>
<evidence type="ECO:0000313" key="4">
    <source>
        <dbReference type="Proteomes" id="UP000466607"/>
    </source>
</evidence>
<keyword evidence="2" id="KW-0472">Membrane</keyword>
<dbReference type="AlphaFoldDB" id="A0AAD1IPE4"/>
<organism evidence="3 4">
    <name type="scientific">Mycolicibacterium litorale</name>
    <dbReference type="NCBI Taxonomy" id="758802"/>
    <lineage>
        <taxon>Bacteria</taxon>
        <taxon>Bacillati</taxon>
        <taxon>Actinomycetota</taxon>
        <taxon>Actinomycetes</taxon>
        <taxon>Mycobacteriales</taxon>
        <taxon>Mycobacteriaceae</taxon>
        <taxon>Mycolicibacterium</taxon>
    </lineage>
</organism>
<evidence type="ECO:0000256" key="2">
    <source>
        <dbReference type="SAM" id="Phobius"/>
    </source>
</evidence>
<dbReference type="Proteomes" id="UP000466607">
    <property type="component" value="Chromosome"/>
</dbReference>
<gene>
    <name evidence="3" type="ORF">MLIT_47860</name>
</gene>